<dbReference type="RefSeq" id="WP_187561003.1">
    <property type="nucleotide sequence ID" value="NZ_JACGWS010000002.1"/>
</dbReference>
<dbReference type="Proteomes" id="UP000619238">
    <property type="component" value="Unassembled WGS sequence"/>
</dbReference>
<dbReference type="EMBL" id="JACGWS010000002">
    <property type="protein sequence ID" value="MBC8753969.1"/>
    <property type="molecule type" value="Genomic_DNA"/>
</dbReference>
<evidence type="ECO:0000313" key="1">
    <source>
        <dbReference type="EMBL" id="MBC8753969.1"/>
    </source>
</evidence>
<accession>A0ABR7Q5Y3</accession>
<gene>
    <name evidence="1" type="ORF">H2O64_04755</name>
</gene>
<keyword evidence="2" id="KW-1185">Reference proteome</keyword>
<comment type="caution">
    <text evidence="1">The sequence shown here is derived from an EMBL/GenBank/DDBJ whole genome shotgun (WGS) entry which is preliminary data.</text>
</comment>
<evidence type="ECO:0008006" key="3">
    <source>
        <dbReference type="Google" id="ProtNLM"/>
    </source>
</evidence>
<proteinExistence type="predicted"/>
<protein>
    <recommendedName>
        <fullName evidence="3">50S ribosomal protein L10</fullName>
    </recommendedName>
</protein>
<reference evidence="1 2" key="1">
    <citation type="submission" date="2020-07" db="EMBL/GenBank/DDBJ databases">
        <title>Description of Kordia aestuariivivens sp. nov., isolated from a tidal flat.</title>
        <authorList>
            <person name="Park S."/>
            <person name="Yoon J.-H."/>
        </authorList>
    </citation>
    <scope>NUCLEOTIDE SEQUENCE [LARGE SCALE GENOMIC DNA]</scope>
    <source>
        <strain evidence="1 2">YSTF-M3</strain>
    </source>
</reference>
<evidence type="ECO:0000313" key="2">
    <source>
        <dbReference type="Proteomes" id="UP000619238"/>
    </source>
</evidence>
<name>A0ABR7Q5Y3_9FLAO</name>
<organism evidence="1 2">
    <name type="scientific">Kordia aestuariivivens</name>
    <dbReference type="NCBI Taxonomy" id="2759037"/>
    <lineage>
        <taxon>Bacteria</taxon>
        <taxon>Pseudomonadati</taxon>
        <taxon>Bacteroidota</taxon>
        <taxon>Flavobacteriia</taxon>
        <taxon>Flavobacteriales</taxon>
        <taxon>Flavobacteriaceae</taxon>
        <taxon>Kordia</taxon>
    </lineage>
</organism>
<sequence>MIKVTGKNGLDTDLRIEALQELNSLPTEVLTRLVELSKSKKALGFLSTKTGFATIKAYLGN</sequence>